<name>A0A6N0NQQ3_9CREN</name>
<dbReference type="RefSeq" id="WP_174628520.1">
    <property type="nucleotide sequence ID" value="NZ_CP049074.1"/>
</dbReference>
<dbReference type="KEGG" id="mten:GWK48_00190"/>
<dbReference type="EMBL" id="CP049074">
    <property type="protein sequence ID" value="QKQ99021.1"/>
    <property type="molecule type" value="Genomic_DNA"/>
</dbReference>
<keyword evidence="2 4" id="KW-0521">NADP</keyword>
<dbReference type="EC" id="1.5.1.2" evidence="4 5"/>
<dbReference type="HAMAP" id="MF_01925">
    <property type="entry name" value="P5C_reductase"/>
    <property type="match status" value="1"/>
</dbReference>
<keyword evidence="10" id="KW-1185">Reference proteome</keyword>
<comment type="catalytic activity">
    <reaction evidence="4">
        <text>L-proline + NADP(+) = (S)-1-pyrroline-5-carboxylate + NADPH + 2 H(+)</text>
        <dbReference type="Rhea" id="RHEA:14109"/>
        <dbReference type="ChEBI" id="CHEBI:15378"/>
        <dbReference type="ChEBI" id="CHEBI:17388"/>
        <dbReference type="ChEBI" id="CHEBI:57783"/>
        <dbReference type="ChEBI" id="CHEBI:58349"/>
        <dbReference type="ChEBI" id="CHEBI:60039"/>
        <dbReference type="EC" id="1.5.1.2"/>
    </reaction>
</comment>
<accession>A0A6N0NQQ3</accession>
<evidence type="ECO:0000259" key="7">
    <source>
        <dbReference type="Pfam" id="PF03807"/>
    </source>
</evidence>
<evidence type="ECO:0000259" key="8">
    <source>
        <dbReference type="Pfam" id="PF14748"/>
    </source>
</evidence>
<keyword evidence="3 4" id="KW-0560">Oxidoreductase</keyword>
<dbReference type="NCBIfam" id="TIGR00112">
    <property type="entry name" value="proC"/>
    <property type="match status" value="1"/>
</dbReference>
<feature type="domain" description="Pyrroline-5-carboxylate reductase catalytic N-terminal" evidence="7">
    <location>
        <begin position="3"/>
        <end position="93"/>
    </location>
</feature>
<proteinExistence type="inferred from homology"/>
<feature type="binding site" evidence="6">
    <location>
        <position position="51"/>
    </location>
    <ligand>
        <name>NADPH</name>
        <dbReference type="ChEBI" id="CHEBI:57783"/>
    </ligand>
</feature>
<evidence type="ECO:0000256" key="2">
    <source>
        <dbReference type="ARBA" id="ARBA00022857"/>
    </source>
</evidence>
<dbReference type="InterPro" id="IPR029036">
    <property type="entry name" value="P5CR_dimer"/>
</dbReference>
<dbReference type="UniPathway" id="UPA00098">
    <property type="reaction ID" value="UER00361"/>
</dbReference>
<dbReference type="PIRSF" id="PIRSF000193">
    <property type="entry name" value="Pyrrol-5-carb_rd"/>
    <property type="match status" value="1"/>
</dbReference>
<evidence type="ECO:0000313" key="10">
    <source>
        <dbReference type="Proteomes" id="UP000509301"/>
    </source>
</evidence>
<evidence type="ECO:0000256" key="6">
    <source>
        <dbReference type="PIRSR" id="PIRSR000193-1"/>
    </source>
</evidence>
<evidence type="ECO:0000256" key="4">
    <source>
        <dbReference type="HAMAP-Rule" id="MF_01925"/>
    </source>
</evidence>
<dbReference type="OrthoDB" id="25257at2157"/>
<organism evidence="9 10">
    <name type="scientific">Metallosphaera tengchongensis</name>
    <dbReference type="NCBI Taxonomy" id="1532350"/>
    <lineage>
        <taxon>Archaea</taxon>
        <taxon>Thermoproteota</taxon>
        <taxon>Thermoprotei</taxon>
        <taxon>Sulfolobales</taxon>
        <taxon>Sulfolobaceae</taxon>
        <taxon>Metallosphaera</taxon>
    </lineage>
</organism>
<protein>
    <recommendedName>
        <fullName evidence="4 5">Pyrroline-5-carboxylate reductase</fullName>
        <shortName evidence="4">P5C reductase</shortName>
        <shortName evidence="4">P5CR</shortName>
        <ecNumber evidence="4 5">1.5.1.2</ecNumber>
    </recommendedName>
    <alternativeName>
        <fullName evidence="4">PCA reductase</fullName>
    </alternativeName>
</protein>
<dbReference type="Gene3D" id="3.40.50.720">
    <property type="entry name" value="NAD(P)-binding Rossmann-like Domain"/>
    <property type="match status" value="1"/>
</dbReference>
<dbReference type="PANTHER" id="PTHR11645">
    <property type="entry name" value="PYRROLINE-5-CARBOXYLATE REDUCTASE"/>
    <property type="match status" value="1"/>
</dbReference>
<dbReference type="GO" id="GO:0005737">
    <property type="term" value="C:cytoplasm"/>
    <property type="evidence" value="ECO:0007669"/>
    <property type="project" value="UniProtKB-SubCell"/>
</dbReference>
<keyword evidence="4" id="KW-0963">Cytoplasm</keyword>
<dbReference type="Pfam" id="PF14748">
    <property type="entry name" value="P5CR_dimer"/>
    <property type="match status" value="1"/>
</dbReference>
<dbReference type="FunFam" id="1.10.3730.10:FF:000001">
    <property type="entry name" value="Pyrroline-5-carboxylate reductase"/>
    <property type="match status" value="1"/>
</dbReference>
<sequence length="270" mass="29131">MVKVAILGSGNIGSSLISSAISRGYEVIGTGRTDVTLRRVLELGAKATSNNQEAISTSDLILISVKPQHFPDLVRGTTRNIWRDKVVVSVMAGVRLETLKRIMEGASVFRAMPNINATVKMSTTALTGDGRGKELVETFFKGLGSTYWINEDFMDVWTALIGSGPAFVSEIIDSLVLGAVASGMPRELAYSAVLDMLEGTARNLRSHKGHPAEVRDNVITPAGTTIRGLKVMEEKGVKAALIETVESASKRASELGRVIDGRIKEDTERW</sequence>
<dbReference type="InterPro" id="IPR000304">
    <property type="entry name" value="Pyrroline-COOH_reductase"/>
</dbReference>
<evidence type="ECO:0000313" key="9">
    <source>
        <dbReference type="EMBL" id="QKQ99021.1"/>
    </source>
</evidence>
<dbReference type="Pfam" id="PF03807">
    <property type="entry name" value="F420_oxidored"/>
    <property type="match status" value="1"/>
</dbReference>
<dbReference type="InterPro" id="IPR028939">
    <property type="entry name" value="P5C_Rdtase_cat_N"/>
</dbReference>
<reference evidence="9 10" key="1">
    <citation type="submission" date="2020-02" db="EMBL/GenBank/DDBJ databases">
        <title>Comparative genome analysis reveals the metabolism and evolution of the thermophilic archaeal genus Metallosphaera.</title>
        <authorList>
            <person name="Jiang C."/>
        </authorList>
    </citation>
    <scope>NUCLEOTIDE SEQUENCE [LARGE SCALE GENOMIC DNA]</scope>
    <source>
        <strain evidence="9 10">Ric-A</strain>
    </source>
</reference>
<dbReference type="InterPro" id="IPR036291">
    <property type="entry name" value="NAD(P)-bd_dom_sf"/>
</dbReference>
<feature type="domain" description="Pyrroline-5-carboxylate reductase dimerisation" evidence="8">
    <location>
        <begin position="151"/>
        <end position="255"/>
    </location>
</feature>
<keyword evidence="4" id="KW-0028">Amino-acid biosynthesis</keyword>
<comment type="catalytic activity">
    <reaction evidence="4">
        <text>L-proline + NAD(+) = (S)-1-pyrroline-5-carboxylate + NADH + 2 H(+)</text>
        <dbReference type="Rhea" id="RHEA:14105"/>
        <dbReference type="ChEBI" id="CHEBI:15378"/>
        <dbReference type="ChEBI" id="CHEBI:17388"/>
        <dbReference type="ChEBI" id="CHEBI:57540"/>
        <dbReference type="ChEBI" id="CHEBI:57945"/>
        <dbReference type="ChEBI" id="CHEBI:60039"/>
        <dbReference type="EC" id="1.5.1.2"/>
    </reaction>
</comment>
<comment type="similarity">
    <text evidence="1 4">Belongs to the pyrroline-5-carboxylate reductase family.</text>
</comment>
<gene>
    <name evidence="4" type="primary">proC</name>
    <name evidence="9" type="ORF">GWK48_00190</name>
</gene>
<evidence type="ECO:0000256" key="1">
    <source>
        <dbReference type="ARBA" id="ARBA00005525"/>
    </source>
</evidence>
<dbReference type="AlphaFoldDB" id="A0A6N0NQQ3"/>
<keyword evidence="4" id="KW-0641">Proline biosynthesis</keyword>
<comment type="pathway">
    <text evidence="4">Amino-acid biosynthesis; L-proline biosynthesis; L-proline from L-glutamate 5-semialdehyde: step 1/1.</text>
</comment>
<dbReference type="SUPFAM" id="SSF51735">
    <property type="entry name" value="NAD(P)-binding Rossmann-fold domains"/>
    <property type="match status" value="1"/>
</dbReference>
<dbReference type="Proteomes" id="UP000509301">
    <property type="component" value="Chromosome"/>
</dbReference>
<evidence type="ECO:0000256" key="3">
    <source>
        <dbReference type="ARBA" id="ARBA00023002"/>
    </source>
</evidence>
<comment type="subcellular location">
    <subcellularLocation>
        <location evidence="4">Cytoplasm</location>
    </subcellularLocation>
</comment>
<dbReference type="SUPFAM" id="SSF48179">
    <property type="entry name" value="6-phosphogluconate dehydrogenase C-terminal domain-like"/>
    <property type="match status" value="1"/>
</dbReference>
<comment type="function">
    <text evidence="4">Catalyzes the reduction of 1-pyrroline-5-carboxylate (PCA) to L-proline.</text>
</comment>
<dbReference type="PANTHER" id="PTHR11645:SF0">
    <property type="entry name" value="PYRROLINE-5-CARBOXYLATE REDUCTASE 3"/>
    <property type="match status" value="1"/>
</dbReference>
<dbReference type="InterPro" id="IPR008927">
    <property type="entry name" value="6-PGluconate_DH-like_C_sf"/>
</dbReference>
<dbReference type="GO" id="GO:0055129">
    <property type="term" value="P:L-proline biosynthetic process"/>
    <property type="evidence" value="ECO:0007669"/>
    <property type="project" value="UniProtKB-UniRule"/>
</dbReference>
<evidence type="ECO:0000256" key="5">
    <source>
        <dbReference type="NCBIfam" id="TIGR00112"/>
    </source>
</evidence>
<dbReference type="GeneID" id="55640317"/>
<dbReference type="Gene3D" id="1.10.3730.10">
    <property type="entry name" value="ProC C-terminal domain-like"/>
    <property type="match status" value="1"/>
</dbReference>
<dbReference type="GO" id="GO:0004735">
    <property type="term" value="F:pyrroline-5-carboxylate reductase activity"/>
    <property type="evidence" value="ECO:0007669"/>
    <property type="project" value="UniProtKB-UniRule"/>
</dbReference>